<reference evidence="2" key="1">
    <citation type="submission" date="2015-01" db="EMBL/GenBank/DDBJ databases">
        <authorList>
            <person name="Aksoy S."/>
            <person name="Warren W."/>
            <person name="Wilson R.K."/>
        </authorList>
    </citation>
    <scope>NUCLEOTIDE SEQUENCE [LARGE SCALE GENOMIC DNA]</scope>
    <source>
        <strain evidence="2">IAEA</strain>
    </source>
</reference>
<accession>A0A1B0BB36</accession>
<organism evidence="1 2">
    <name type="scientific">Glossina palpalis gambiensis</name>
    <dbReference type="NCBI Taxonomy" id="67801"/>
    <lineage>
        <taxon>Eukaryota</taxon>
        <taxon>Metazoa</taxon>
        <taxon>Ecdysozoa</taxon>
        <taxon>Arthropoda</taxon>
        <taxon>Hexapoda</taxon>
        <taxon>Insecta</taxon>
        <taxon>Pterygota</taxon>
        <taxon>Neoptera</taxon>
        <taxon>Endopterygota</taxon>
        <taxon>Diptera</taxon>
        <taxon>Brachycera</taxon>
        <taxon>Muscomorpha</taxon>
        <taxon>Hippoboscoidea</taxon>
        <taxon>Glossinidae</taxon>
        <taxon>Glossina</taxon>
    </lineage>
</organism>
<dbReference type="VEuPathDB" id="VectorBase:GPPI024459"/>
<name>A0A1B0BB36_9MUSC</name>
<proteinExistence type="predicted"/>
<reference evidence="1" key="2">
    <citation type="submission" date="2020-05" db="UniProtKB">
        <authorList>
            <consortium name="EnsemblMetazoa"/>
        </authorList>
    </citation>
    <scope>IDENTIFICATION</scope>
    <source>
        <strain evidence="1">IAEA</strain>
    </source>
</reference>
<sequence>MQALKKKSFSKPNILKGRSLNIWLRPAAAVAAIAAAAAAAAAAAVEVEHIKHINKIYSASIGYGILAQYNLAAEIHFSTKHTHTHTRIKQSLTLMRTSEGSLYDIK</sequence>
<evidence type="ECO:0000313" key="1">
    <source>
        <dbReference type="EnsemblMetazoa" id="GPPI024459-PA"/>
    </source>
</evidence>
<dbReference type="EMBL" id="JXJN01011294">
    <property type="status" value="NOT_ANNOTATED_CDS"/>
    <property type="molecule type" value="Genomic_DNA"/>
</dbReference>
<keyword evidence="2" id="KW-1185">Reference proteome</keyword>
<dbReference type="EnsemblMetazoa" id="GPPI024459-RA">
    <property type="protein sequence ID" value="GPPI024459-PA"/>
    <property type="gene ID" value="GPPI024459"/>
</dbReference>
<protein>
    <submittedName>
        <fullName evidence="1">Uncharacterized protein</fullName>
    </submittedName>
</protein>
<evidence type="ECO:0000313" key="2">
    <source>
        <dbReference type="Proteomes" id="UP000092460"/>
    </source>
</evidence>
<dbReference type="AlphaFoldDB" id="A0A1B0BB36"/>
<dbReference type="Proteomes" id="UP000092460">
    <property type="component" value="Unassembled WGS sequence"/>
</dbReference>